<comment type="caution">
    <text evidence="7">Lacks conserved residue(s) required for the propagation of feature annotation.</text>
</comment>
<evidence type="ECO:0000256" key="1">
    <source>
        <dbReference type="ARBA" id="ARBA00004804"/>
    </source>
</evidence>
<feature type="binding site" evidence="7">
    <location>
        <position position="327"/>
    </location>
    <ligand>
        <name>substrate</name>
    </ligand>
</feature>
<feature type="binding site" evidence="7">
    <location>
        <position position="76"/>
    </location>
    <ligand>
        <name>substrate</name>
    </ligand>
</feature>
<dbReference type="GO" id="GO:0004853">
    <property type="term" value="F:uroporphyrinogen decarboxylase activity"/>
    <property type="evidence" value="ECO:0007669"/>
    <property type="project" value="UniProtKB-UniRule"/>
</dbReference>
<dbReference type="EMBL" id="QFQB01000001">
    <property type="protein sequence ID" value="PZQ49090.1"/>
    <property type="molecule type" value="Genomic_DNA"/>
</dbReference>
<comment type="subunit">
    <text evidence="7">Homodimer.</text>
</comment>
<dbReference type="InterPro" id="IPR038071">
    <property type="entry name" value="UROD/MetE-like_sf"/>
</dbReference>
<keyword evidence="7" id="KW-0963">Cytoplasm</keyword>
<dbReference type="Pfam" id="PF01208">
    <property type="entry name" value="URO-D"/>
    <property type="match status" value="1"/>
</dbReference>
<dbReference type="GO" id="GO:0005829">
    <property type="term" value="C:cytosol"/>
    <property type="evidence" value="ECO:0007669"/>
    <property type="project" value="TreeGrafter"/>
</dbReference>
<evidence type="ECO:0000256" key="3">
    <source>
        <dbReference type="ARBA" id="ARBA00012288"/>
    </source>
</evidence>
<comment type="catalytic activity">
    <reaction evidence="7">
        <text>uroporphyrinogen III + 4 H(+) = coproporphyrinogen III + 4 CO2</text>
        <dbReference type="Rhea" id="RHEA:19865"/>
        <dbReference type="ChEBI" id="CHEBI:15378"/>
        <dbReference type="ChEBI" id="CHEBI:16526"/>
        <dbReference type="ChEBI" id="CHEBI:57308"/>
        <dbReference type="ChEBI" id="CHEBI:57309"/>
        <dbReference type="EC" id="4.1.1.37"/>
    </reaction>
</comment>
<dbReference type="UniPathway" id="UPA00251">
    <property type="reaction ID" value="UER00321"/>
</dbReference>
<evidence type="ECO:0000313" key="10">
    <source>
        <dbReference type="Proteomes" id="UP000249417"/>
    </source>
</evidence>
<keyword evidence="6 7" id="KW-0627">Porphyrin biosynthesis</keyword>
<feature type="binding site" evidence="7">
    <location>
        <position position="211"/>
    </location>
    <ligand>
        <name>substrate</name>
    </ligand>
</feature>
<feature type="site" description="Transition state stabilizer" evidence="7">
    <location>
        <position position="76"/>
    </location>
</feature>
<dbReference type="InterPro" id="IPR000257">
    <property type="entry name" value="Uroporphyrinogen_deCOase"/>
</dbReference>
<evidence type="ECO:0000256" key="7">
    <source>
        <dbReference type="HAMAP-Rule" id="MF_00218"/>
    </source>
</evidence>
<dbReference type="EC" id="4.1.1.37" evidence="3 7"/>
<keyword evidence="5 7" id="KW-0456">Lyase</keyword>
<feature type="binding site" evidence="7">
    <location>
        <begin position="26"/>
        <end position="30"/>
    </location>
    <ligand>
        <name>substrate</name>
    </ligand>
</feature>
<protein>
    <recommendedName>
        <fullName evidence="3 7">Uroporphyrinogen decarboxylase</fullName>
        <shortName evidence="7">UPD</shortName>
        <shortName evidence="7">URO-D</shortName>
        <ecNumber evidence="3 7">4.1.1.37</ecNumber>
    </recommendedName>
</protein>
<name>A0A2W5QCD5_9BACT</name>
<organism evidence="9 10">
    <name type="scientific">Micavibrio aeruginosavorus</name>
    <dbReference type="NCBI Taxonomy" id="349221"/>
    <lineage>
        <taxon>Bacteria</taxon>
        <taxon>Pseudomonadati</taxon>
        <taxon>Bdellovibrionota</taxon>
        <taxon>Bdellovibrionia</taxon>
        <taxon>Bdellovibrionales</taxon>
        <taxon>Pseudobdellovibrionaceae</taxon>
        <taxon>Micavibrio</taxon>
    </lineage>
</organism>
<reference evidence="9 10" key="1">
    <citation type="submission" date="2017-08" db="EMBL/GenBank/DDBJ databases">
        <title>Infants hospitalized years apart are colonized by the same room-sourced microbial strains.</title>
        <authorList>
            <person name="Brooks B."/>
            <person name="Olm M.R."/>
            <person name="Firek B.A."/>
            <person name="Baker R."/>
            <person name="Thomas B.C."/>
            <person name="Morowitz M.J."/>
            <person name="Banfield J.F."/>
        </authorList>
    </citation>
    <scope>NUCLEOTIDE SEQUENCE [LARGE SCALE GENOMIC DNA]</scope>
    <source>
        <strain evidence="9">S2_005_002_R2_29</strain>
    </source>
</reference>
<feature type="binding site" evidence="7">
    <location>
        <position position="156"/>
    </location>
    <ligand>
        <name>substrate</name>
    </ligand>
</feature>
<dbReference type="Gene3D" id="3.20.20.210">
    <property type="match status" value="1"/>
</dbReference>
<dbReference type="HAMAP" id="MF_00218">
    <property type="entry name" value="URO_D"/>
    <property type="match status" value="1"/>
</dbReference>
<comment type="subcellular location">
    <subcellularLocation>
        <location evidence="7">Cytoplasm</location>
    </subcellularLocation>
</comment>
<dbReference type="NCBIfam" id="TIGR01464">
    <property type="entry name" value="hemE"/>
    <property type="match status" value="1"/>
</dbReference>
<comment type="pathway">
    <text evidence="1 7">Porphyrin-containing compound metabolism; protoporphyrin-IX biosynthesis; coproporphyrinogen-III from 5-aminolevulinate: step 4/4.</text>
</comment>
<proteinExistence type="inferred from homology"/>
<evidence type="ECO:0000259" key="8">
    <source>
        <dbReference type="Pfam" id="PF01208"/>
    </source>
</evidence>
<dbReference type="Proteomes" id="UP000249417">
    <property type="component" value="Unassembled WGS sequence"/>
</dbReference>
<evidence type="ECO:0000313" key="9">
    <source>
        <dbReference type="EMBL" id="PZQ49090.1"/>
    </source>
</evidence>
<dbReference type="PANTHER" id="PTHR21091">
    <property type="entry name" value="METHYLTETRAHYDROFOLATE:HOMOCYSTEINE METHYLTRANSFERASE RELATED"/>
    <property type="match status" value="1"/>
</dbReference>
<dbReference type="InterPro" id="IPR006361">
    <property type="entry name" value="Uroporphyrinogen_deCO2ase_HemE"/>
</dbReference>
<evidence type="ECO:0000256" key="4">
    <source>
        <dbReference type="ARBA" id="ARBA00022793"/>
    </source>
</evidence>
<evidence type="ECO:0000256" key="6">
    <source>
        <dbReference type="ARBA" id="ARBA00023244"/>
    </source>
</evidence>
<comment type="function">
    <text evidence="7">Catalyzes the decarboxylation of four acetate groups of uroporphyrinogen-III to yield coproporphyrinogen-III.</text>
</comment>
<comment type="caution">
    <text evidence="9">The sequence shown here is derived from an EMBL/GenBank/DDBJ whole genome shotgun (WGS) entry which is preliminary data.</text>
</comment>
<dbReference type="GO" id="GO:0019353">
    <property type="term" value="P:protoporphyrinogen IX biosynthetic process from glutamate"/>
    <property type="evidence" value="ECO:0007669"/>
    <property type="project" value="TreeGrafter"/>
</dbReference>
<dbReference type="SUPFAM" id="SSF51726">
    <property type="entry name" value="UROD/MetE-like"/>
    <property type="match status" value="1"/>
</dbReference>
<accession>A0A2W5QCD5</accession>
<evidence type="ECO:0000256" key="5">
    <source>
        <dbReference type="ARBA" id="ARBA00023239"/>
    </source>
</evidence>
<dbReference type="CDD" id="cd00717">
    <property type="entry name" value="URO-D"/>
    <property type="match status" value="1"/>
</dbReference>
<gene>
    <name evidence="7" type="primary">hemE</name>
    <name evidence="9" type="ORF">DI551_00105</name>
</gene>
<sequence length="350" mass="39099">MKTKSKPILDVLQRKSPERVPFWLMRQAGRYLPEYRALRAQTPSFLDLVYNPEKASEVTMQPIRRYGMDGAILFSDILVIPDALGQKVAFEAGEGPKLQALESEMDFMDLDLDRVEKHLVPVFETIKLTREKLSTENFAQTALLGFCGSPWTVACYMVQGHGGGNFDRAVSWAKENPDSFQTLINILTAASCIYLSAQIKAGVEAVQLFESHAGLLDGEQFERWVIAPTHKIGEYLKDFHGDVPVIGFPRNAGKQTLDYALETLIDCVGLDYDADLAWAAREISPHMPVQGNLDPVFLLAGGDAMREGLEKIRATLEGKPFIFNLGHGVIKETPPEHVEQLRDIVRGWKP</sequence>
<feature type="domain" description="Uroporphyrinogen decarboxylase (URO-D)" evidence="8">
    <location>
        <begin position="3"/>
        <end position="347"/>
    </location>
</feature>
<evidence type="ECO:0000256" key="2">
    <source>
        <dbReference type="ARBA" id="ARBA00009935"/>
    </source>
</evidence>
<comment type="similarity">
    <text evidence="2 7">Belongs to the uroporphyrinogen decarboxylase family.</text>
</comment>
<dbReference type="AlphaFoldDB" id="A0A2W5QCD5"/>
<dbReference type="PANTHER" id="PTHR21091:SF169">
    <property type="entry name" value="UROPORPHYRINOGEN DECARBOXYLASE"/>
    <property type="match status" value="1"/>
</dbReference>
<keyword evidence="4 7" id="KW-0210">Decarboxylase</keyword>